<comment type="caution">
    <text evidence="2">The sequence shown here is derived from an EMBL/GenBank/DDBJ whole genome shotgun (WGS) entry which is preliminary data.</text>
</comment>
<proteinExistence type="predicted"/>
<sequence>MISTIKGDITGLDFDIIVNAANPHFAPGGGVCGAIFSKAGKELQTFCSKLPSGKAGDVRISPAFDLPCKAIIHAVGPVYSGKECDEEALRSCYWNAVALSYQYMREHELDHLTLAFPCISTGIYGYPHEEACQIALNTIKKIRSAYPDTKAIDIVFVCFEQIDYQLYKEALQTLI</sequence>
<dbReference type="RefSeq" id="WP_076341480.1">
    <property type="nucleotide sequence ID" value="NZ_JBGNFS010000009.1"/>
</dbReference>
<dbReference type="Pfam" id="PF01661">
    <property type="entry name" value="Macro"/>
    <property type="match status" value="1"/>
</dbReference>
<evidence type="ECO:0000259" key="1">
    <source>
        <dbReference type="PROSITE" id="PS51154"/>
    </source>
</evidence>
<dbReference type="PROSITE" id="PS51154">
    <property type="entry name" value="MACRO"/>
    <property type="match status" value="1"/>
</dbReference>
<reference evidence="2 3" key="1">
    <citation type="submission" date="2016-11" db="EMBL/GenBank/DDBJ databases">
        <title>Description of two novel members of the family Erysipelotrichaceae: Ileibacterium lipovorans gen. nov., sp. nov. and Dubosiella newyorkensis, gen. nov., sp. nov.</title>
        <authorList>
            <person name="Cox L.M."/>
            <person name="Sohn J."/>
            <person name="Tyrrell K.L."/>
            <person name="Citron D.M."/>
            <person name="Lawson P.A."/>
            <person name="Patel N.B."/>
            <person name="Iizumi T."/>
            <person name="Perez-Perez G.I."/>
            <person name="Goldstein E.J."/>
            <person name="Blaser M.J."/>
        </authorList>
    </citation>
    <scope>NUCLEOTIDE SEQUENCE [LARGE SCALE GENOMIC DNA]</scope>
    <source>
        <strain evidence="2 3">NYU-BL-A4</strain>
    </source>
</reference>
<evidence type="ECO:0000313" key="3">
    <source>
        <dbReference type="Proteomes" id="UP000186705"/>
    </source>
</evidence>
<dbReference type="GeneID" id="78275611"/>
<dbReference type="OrthoDB" id="6194521at2"/>
<accession>A0A1U7NMB6</accession>
<dbReference type="EMBL" id="MPKA01000066">
    <property type="protein sequence ID" value="OLU46310.1"/>
    <property type="molecule type" value="Genomic_DNA"/>
</dbReference>
<feature type="domain" description="Macro" evidence="1">
    <location>
        <begin position="1"/>
        <end position="175"/>
    </location>
</feature>
<dbReference type="InterPro" id="IPR002589">
    <property type="entry name" value="Macro_dom"/>
</dbReference>
<dbReference type="Gene3D" id="3.40.220.10">
    <property type="entry name" value="Leucine Aminopeptidase, subunit E, domain 1"/>
    <property type="match status" value="1"/>
</dbReference>
<dbReference type="AlphaFoldDB" id="A0A1U7NMB6"/>
<dbReference type="Proteomes" id="UP000186705">
    <property type="component" value="Unassembled WGS sequence"/>
</dbReference>
<keyword evidence="3" id="KW-1185">Reference proteome</keyword>
<protein>
    <submittedName>
        <fullName evidence="2">Phosphatase</fullName>
    </submittedName>
</protein>
<dbReference type="PANTHER" id="PTHR11106:SF27">
    <property type="entry name" value="MACRO DOMAIN-CONTAINING PROTEIN"/>
    <property type="match status" value="1"/>
</dbReference>
<name>A0A1U7NMB6_9FIRM</name>
<dbReference type="InterPro" id="IPR043472">
    <property type="entry name" value="Macro_dom-like"/>
</dbReference>
<organism evidence="2 3">
    <name type="scientific">Dubosiella newyorkensis</name>
    <dbReference type="NCBI Taxonomy" id="1862672"/>
    <lineage>
        <taxon>Bacteria</taxon>
        <taxon>Bacillati</taxon>
        <taxon>Bacillota</taxon>
        <taxon>Erysipelotrichia</taxon>
        <taxon>Erysipelotrichales</taxon>
        <taxon>Erysipelotrichaceae</taxon>
        <taxon>Dubosiella</taxon>
    </lineage>
</organism>
<gene>
    <name evidence="2" type="ORF">BO225_06595</name>
</gene>
<dbReference type="SUPFAM" id="SSF52949">
    <property type="entry name" value="Macro domain-like"/>
    <property type="match status" value="1"/>
</dbReference>
<evidence type="ECO:0000313" key="2">
    <source>
        <dbReference type="EMBL" id="OLU46310.1"/>
    </source>
</evidence>
<dbReference type="SMART" id="SM00506">
    <property type="entry name" value="A1pp"/>
    <property type="match status" value="1"/>
</dbReference>
<dbReference type="PANTHER" id="PTHR11106">
    <property type="entry name" value="GANGLIOSIDE INDUCED DIFFERENTIATION ASSOCIATED PROTEIN 2-RELATED"/>
    <property type="match status" value="1"/>
</dbReference>
<dbReference type="STRING" id="1862672.BO225_06595"/>